<dbReference type="AlphaFoldDB" id="A0A914XMQ3"/>
<dbReference type="WBParaSite" id="PSAMB.scaffold9208size5236.g32232.t1">
    <property type="protein sequence ID" value="PSAMB.scaffold9208size5236.g32232.t1"/>
    <property type="gene ID" value="PSAMB.scaffold9208size5236.g32232"/>
</dbReference>
<dbReference type="Proteomes" id="UP000887566">
    <property type="component" value="Unplaced"/>
</dbReference>
<accession>A0A914XMQ3</accession>
<name>A0A914XMQ3_9BILA</name>
<protein>
    <submittedName>
        <fullName evidence="2">Uncharacterized protein</fullName>
    </submittedName>
</protein>
<evidence type="ECO:0000313" key="2">
    <source>
        <dbReference type="WBParaSite" id="PSAMB.scaffold9208size5236.g32232.t1"/>
    </source>
</evidence>
<proteinExistence type="predicted"/>
<keyword evidence="1" id="KW-1185">Reference proteome</keyword>
<organism evidence="1 2">
    <name type="scientific">Plectus sambesii</name>
    <dbReference type="NCBI Taxonomy" id="2011161"/>
    <lineage>
        <taxon>Eukaryota</taxon>
        <taxon>Metazoa</taxon>
        <taxon>Ecdysozoa</taxon>
        <taxon>Nematoda</taxon>
        <taxon>Chromadorea</taxon>
        <taxon>Plectida</taxon>
        <taxon>Plectina</taxon>
        <taxon>Plectoidea</taxon>
        <taxon>Plectidae</taxon>
        <taxon>Plectus</taxon>
    </lineage>
</organism>
<sequence>LNQRIHTVTEERKMLVKRVQHHERNRLKKLLSQQRKSAILTPKIETPPPGPPLAAVKVEVVGS</sequence>
<evidence type="ECO:0000313" key="1">
    <source>
        <dbReference type="Proteomes" id="UP000887566"/>
    </source>
</evidence>
<reference evidence="2" key="1">
    <citation type="submission" date="2022-11" db="UniProtKB">
        <authorList>
            <consortium name="WormBaseParasite"/>
        </authorList>
    </citation>
    <scope>IDENTIFICATION</scope>
</reference>